<dbReference type="CDD" id="cd04369">
    <property type="entry name" value="Bromodomain"/>
    <property type="match status" value="1"/>
</dbReference>
<gene>
    <name evidence="5" type="ORF">TRFO_38757</name>
</gene>
<evidence type="ECO:0000256" key="3">
    <source>
        <dbReference type="SAM" id="MobiDB-lite"/>
    </source>
</evidence>
<dbReference type="PROSITE" id="PS50014">
    <property type="entry name" value="BROMODOMAIN_2"/>
    <property type="match status" value="1"/>
</dbReference>
<feature type="domain" description="Bromo" evidence="4">
    <location>
        <begin position="20"/>
        <end position="92"/>
    </location>
</feature>
<dbReference type="Gene3D" id="1.20.1270.220">
    <property type="match status" value="1"/>
</dbReference>
<reference evidence="5" key="1">
    <citation type="submission" date="2016-10" db="EMBL/GenBank/DDBJ databases">
        <authorList>
            <person name="Benchimol M."/>
            <person name="Almeida L.G."/>
            <person name="Vasconcelos A.T."/>
            <person name="Perreira-Neves A."/>
            <person name="Rosa I.A."/>
            <person name="Tasca T."/>
            <person name="Bogo M.R."/>
            <person name="de Souza W."/>
        </authorList>
    </citation>
    <scope>NUCLEOTIDE SEQUENCE [LARGE SCALE GENOMIC DNA]</scope>
    <source>
        <strain evidence="5">K</strain>
    </source>
</reference>
<feature type="compositionally biased region" description="Polar residues" evidence="3">
    <location>
        <begin position="196"/>
        <end position="212"/>
    </location>
</feature>
<protein>
    <recommendedName>
        <fullName evidence="4">Bromo domain-containing protein</fullName>
    </recommendedName>
</protein>
<evidence type="ECO:0000256" key="2">
    <source>
        <dbReference type="PROSITE-ProRule" id="PRU00035"/>
    </source>
</evidence>
<dbReference type="Pfam" id="PF00439">
    <property type="entry name" value="Bromodomain"/>
    <property type="match status" value="1"/>
</dbReference>
<dbReference type="VEuPathDB" id="TrichDB:TRFO_38757"/>
<sequence>MNRLTYTQIKQCLRVMDEIAKYKTSLCYARPVNPELDGCHDYYQVILNPMDLSTVRSKLENNKYHSISEWKSDVQLIWANSKTYNNSQSLYGLTAQYLQDKFQKMTKSITDDEISDWSKKLNNLQKKVKELMISAPTSLPQPYFTTAEIDEKRPQMMSRINVSLMANKKKFEPKRSKTNYIYPDSTYNNKFPYPGSPSNLPNESESYGVTTRSSSKKKASKYNSMSSFSQNNSHSQSFNNYSNNHTGYYQDNQQYADSQDELDEQEMNAIADEVNNLQDDEIIQEVFSLLKEKEPQLINSEDVNIEIQKLRPGTLRSLQNLLNKFRDNR</sequence>
<organism evidence="5 6">
    <name type="scientific">Tritrichomonas foetus</name>
    <dbReference type="NCBI Taxonomy" id="1144522"/>
    <lineage>
        <taxon>Eukaryota</taxon>
        <taxon>Metamonada</taxon>
        <taxon>Parabasalia</taxon>
        <taxon>Tritrichomonadida</taxon>
        <taxon>Tritrichomonadidae</taxon>
        <taxon>Tritrichomonas</taxon>
    </lineage>
</organism>
<dbReference type="RefSeq" id="XP_068348199.1">
    <property type="nucleotide sequence ID" value="XM_068512241.1"/>
</dbReference>
<dbReference type="InterPro" id="IPR001487">
    <property type="entry name" value="Bromodomain"/>
</dbReference>
<dbReference type="GeneID" id="94846945"/>
<dbReference type="PRINTS" id="PR00503">
    <property type="entry name" value="BROMODOMAIN"/>
</dbReference>
<dbReference type="Proteomes" id="UP000179807">
    <property type="component" value="Unassembled WGS sequence"/>
</dbReference>
<proteinExistence type="predicted"/>
<dbReference type="SUPFAM" id="SSF47370">
    <property type="entry name" value="Bromodomain"/>
    <property type="match status" value="1"/>
</dbReference>
<evidence type="ECO:0000256" key="1">
    <source>
        <dbReference type="ARBA" id="ARBA00023117"/>
    </source>
</evidence>
<dbReference type="EMBL" id="MLAK01001268">
    <property type="protein sequence ID" value="OHS95062.1"/>
    <property type="molecule type" value="Genomic_DNA"/>
</dbReference>
<dbReference type="PANTHER" id="PTHR45926">
    <property type="entry name" value="OSJNBA0053K19.4 PROTEIN"/>
    <property type="match status" value="1"/>
</dbReference>
<dbReference type="AlphaFoldDB" id="A0A1J4J755"/>
<keyword evidence="6" id="KW-1185">Reference proteome</keyword>
<dbReference type="Gene3D" id="1.20.920.10">
    <property type="entry name" value="Bromodomain-like"/>
    <property type="match status" value="1"/>
</dbReference>
<comment type="caution">
    <text evidence="5">The sequence shown here is derived from an EMBL/GenBank/DDBJ whole genome shotgun (WGS) entry which is preliminary data.</text>
</comment>
<dbReference type="SMART" id="SM00297">
    <property type="entry name" value="BROMO"/>
    <property type="match status" value="1"/>
</dbReference>
<evidence type="ECO:0000313" key="5">
    <source>
        <dbReference type="EMBL" id="OHS95062.1"/>
    </source>
</evidence>
<dbReference type="OrthoDB" id="8063680at2759"/>
<evidence type="ECO:0000313" key="6">
    <source>
        <dbReference type="Proteomes" id="UP000179807"/>
    </source>
</evidence>
<accession>A0A1J4J755</accession>
<dbReference type="InterPro" id="IPR038336">
    <property type="entry name" value="NET_sf"/>
</dbReference>
<feature type="region of interest" description="Disordered" evidence="3">
    <location>
        <begin position="182"/>
        <end position="235"/>
    </location>
</feature>
<name>A0A1J4J755_9EUKA</name>
<evidence type="ECO:0000259" key="4">
    <source>
        <dbReference type="PROSITE" id="PS50014"/>
    </source>
</evidence>
<keyword evidence="1 2" id="KW-0103">Bromodomain</keyword>
<feature type="compositionally biased region" description="Low complexity" evidence="3">
    <location>
        <begin position="221"/>
        <end position="235"/>
    </location>
</feature>
<dbReference type="InterPro" id="IPR036427">
    <property type="entry name" value="Bromodomain-like_sf"/>
</dbReference>